<organism evidence="8 9">
    <name type="scientific">Hungatella hathewayi</name>
    <dbReference type="NCBI Taxonomy" id="154046"/>
    <lineage>
        <taxon>Bacteria</taxon>
        <taxon>Bacillati</taxon>
        <taxon>Bacillota</taxon>
        <taxon>Clostridia</taxon>
        <taxon>Lachnospirales</taxon>
        <taxon>Lachnospiraceae</taxon>
        <taxon>Hungatella</taxon>
    </lineage>
</organism>
<dbReference type="InterPro" id="IPR002915">
    <property type="entry name" value="DeoC/FbaB/LacD_aldolase"/>
</dbReference>
<dbReference type="GO" id="GO:0005737">
    <property type="term" value="C:cytoplasm"/>
    <property type="evidence" value="ECO:0007669"/>
    <property type="project" value="UniProtKB-SubCell"/>
</dbReference>
<dbReference type="Gene3D" id="3.20.20.70">
    <property type="entry name" value="Aldolase class I"/>
    <property type="match status" value="1"/>
</dbReference>
<feature type="active site" description="Schiff-base intermediate with acetaldehyde" evidence="7">
    <location>
        <position position="161"/>
    </location>
</feature>
<dbReference type="Pfam" id="PF01791">
    <property type="entry name" value="DeoC"/>
    <property type="match status" value="1"/>
</dbReference>
<evidence type="ECO:0000313" key="8">
    <source>
        <dbReference type="EMBL" id="CUO12332.1"/>
    </source>
</evidence>
<proteinExistence type="inferred from homology"/>
<dbReference type="SMART" id="SM01133">
    <property type="entry name" value="DeoC"/>
    <property type="match status" value="1"/>
</dbReference>
<evidence type="ECO:0000256" key="6">
    <source>
        <dbReference type="ARBA" id="ARBA00056337"/>
    </source>
</evidence>
<protein>
    <recommendedName>
        <fullName evidence="7">Deoxyribose-phosphate aldolase</fullName>
        <shortName evidence="7">DERA</shortName>
        <ecNumber evidence="7">4.1.2.4</ecNumber>
    </recommendedName>
    <alternativeName>
        <fullName evidence="7">2-deoxy-D-ribose 5-phosphate aldolase</fullName>
    </alternativeName>
    <alternativeName>
        <fullName evidence="7">Phosphodeoxyriboaldolase</fullName>
        <shortName evidence="7">Deoxyriboaldolase</shortName>
    </alternativeName>
</protein>
<feature type="active site" description="Proton donor/acceptor" evidence="7">
    <location>
        <position position="99"/>
    </location>
</feature>
<comment type="subcellular location">
    <subcellularLocation>
        <location evidence="7">Cytoplasm</location>
    </subcellularLocation>
</comment>
<sequence length="225" mass="25069">MEVRREISMNNSEIYSHVDHTLLKAYASWEEIKKLCDEAVQYRTASVCIPPSYIRRVRENYGKDFRICTVVGFPLGYSTKEVKVSETLLAVKDGADEIDTVINLGDVKNKEYGQILAELKAIRAAAEGRILKVIIETCYLTEEEKRQLCRVVTESGADYIKTSTGFGTEGAVLADIFLFKEEIGPDVKIKAAGGMHSRQDFIDFLNAGCDRLGTSSAVKVLETPE</sequence>
<keyword evidence="2 7" id="KW-0963">Cytoplasm</keyword>
<dbReference type="PIRSF" id="PIRSF001357">
    <property type="entry name" value="DeoC"/>
    <property type="match status" value="1"/>
</dbReference>
<keyword evidence="3 7" id="KW-0456">Lyase</keyword>
<dbReference type="GO" id="GO:0016052">
    <property type="term" value="P:carbohydrate catabolic process"/>
    <property type="evidence" value="ECO:0007669"/>
    <property type="project" value="TreeGrafter"/>
</dbReference>
<dbReference type="HAMAP" id="MF_00114">
    <property type="entry name" value="DeoC_type1"/>
    <property type="match status" value="1"/>
</dbReference>
<evidence type="ECO:0000256" key="3">
    <source>
        <dbReference type="ARBA" id="ARBA00023239"/>
    </source>
</evidence>
<comment type="function">
    <text evidence="6 7">Catalyzes a reversible aldol reaction between acetaldehyde and D-glyceraldehyde 3-phosphate to generate 2-deoxy-D-ribose 5-phosphate.</text>
</comment>
<dbReference type="InterPro" id="IPR028581">
    <property type="entry name" value="DeoC_typeI"/>
</dbReference>
<evidence type="ECO:0000256" key="7">
    <source>
        <dbReference type="HAMAP-Rule" id="MF_00114"/>
    </source>
</evidence>
<keyword evidence="4 7" id="KW-0704">Schiff base</keyword>
<comment type="catalytic activity">
    <reaction evidence="5 7">
        <text>2-deoxy-D-ribose 5-phosphate = D-glyceraldehyde 3-phosphate + acetaldehyde</text>
        <dbReference type="Rhea" id="RHEA:12821"/>
        <dbReference type="ChEBI" id="CHEBI:15343"/>
        <dbReference type="ChEBI" id="CHEBI:59776"/>
        <dbReference type="ChEBI" id="CHEBI:62877"/>
        <dbReference type="EC" id="4.1.2.4"/>
    </reaction>
</comment>
<dbReference type="UniPathway" id="UPA00002">
    <property type="reaction ID" value="UER00468"/>
</dbReference>
<dbReference type="PANTHER" id="PTHR10889">
    <property type="entry name" value="DEOXYRIBOSE-PHOSPHATE ALDOLASE"/>
    <property type="match status" value="1"/>
</dbReference>
<evidence type="ECO:0000256" key="1">
    <source>
        <dbReference type="ARBA" id="ARBA00010936"/>
    </source>
</evidence>
<accession>A0A174CG69</accession>
<evidence type="ECO:0000256" key="5">
    <source>
        <dbReference type="ARBA" id="ARBA00048791"/>
    </source>
</evidence>
<evidence type="ECO:0000313" key="9">
    <source>
        <dbReference type="Proteomes" id="UP000095651"/>
    </source>
</evidence>
<reference evidence="8 9" key="1">
    <citation type="submission" date="2015-09" db="EMBL/GenBank/DDBJ databases">
        <authorList>
            <consortium name="Pathogen Informatics"/>
        </authorList>
    </citation>
    <scope>NUCLEOTIDE SEQUENCE [LARGE SCALE GENOMIC DNA]</scope>
    <source>
        <strain evidence="8 9">2789STDY5608850</strain>
    </source>
</reference>
<dbReference type="EC" id="4.1.2.4" evidence="7"/>
<dbReference type="GO" id="GO:0006018">
    <property type="term" value="P:2-deoxyribose 1-phosphate catabolic process"/>
    <property type="evidence" value="ECO:0007669"/>
    <property type="project" value="UniProtKB-UniRule"/>
</dbReference>
<feature type="active site" description="Proton donor/acceptor" evidence="7">
    <location>
        <position position="190"/>
    </location>
</feature>
<comment type="similarity">
    <text evidence="1 7">Belongs to the DeoC/FbaB aldolase family. DeoC type 1 subfamily.</text>
</comment>
<name>A0A174CG69_9FIRM</name>
<dbReference type="InterPro" id="IPR011343">
    <property type="entry name" value="DeoC"/>
</dbReference>
<evidence type="ECO:0000256" key="4">
    <source>
        <dbReference type="ARBA" id="ARBA00023270"/>
    </source>
</evidence>
<gene>
    <name evidence="8" type="primary">deoC_3</name>
    <name evidence="7" type="synonym">deoC</name>
    <name evidence="8" type="ORF">ERS852407_01901</name>
</gene>
<dbReference type="GO" id="GO:0009264">
    <property type="term" value="P:deoxyribonucleotide catabolic process"/>
    <property type="evidence" value="ECO:0007669"/>
    <property type="project" value="UniProtKB-UniRule"/>
</dbReference>
<dbReference type="FunFam" id="3.20.20.70:FF:000044">
    <property type="entry name" value="Deoxyribose-phosphate aldolase"/>
    <property type="match status" value="1"/>
</dbReference>
<dbReference type="PANTHER" id="PTHR10889:SF1">
    <property type="entry name" value="DEOXYRIBOSE-PHOSPHATE ALDOLASE"/>
    <property type="match status" value="1"/>
</dbReference>
<dbReference type="EMBL" id="CYZE01000004">
    <property type="protein sequence ID" value="CUO12332.1"/>
    <property type="molecule type" value="Genomic_DNA"/>
</dbReference>
<dbReference type="CDD" id="cd00959">
    <property type="entry name" value="DeoC"/>
    <property type="match status" value="1"/>
</dbReference>
<dbReference type="SUPFAM" id="SSF51569">
    <property type="entry name" value="Aldolase"/>
    <property type="match status" value="1"/>
</dbReference>
<dbReference type="AlphaFoldDB" id="A0A174CG69"/>
<dbReference type="InterPro" id="IPR013785">
    <property type="entry name" value="Aldolase_TIM"/>
</dbReference>
<dbReference type="Proteomes" id="UP000095651">
    <property type="component" value="Unassembled WGS sequence"/>
</dbReference>
<evidence type="ECO:0000256" key="2">
    <source>
        <dbReference type="ARBA" id="ARBA00022490"/>
    </source>
</evidence>
<comment type="pathway">
    <text evidence="7">Carbohydrate degradation; 2-deoxy-D-ribose 1-phosphate degradation; D-glyceraldehyde 3-phosphate and acetaldehyde from 2-deoxy-alpha-D-ribose 1-phosphate: step 2/2.</text>
</comment>
<dbReference type="GO" id="GO:0004139">
    <property type="term" value="F:deoxyribose-phosphate aldolase activity"/>
    <property type="evidence" value="ECO:0007669"/>
    <property type="project" value="UniProtKB-UniRule"/>
</dbReference>
<dbReference type="NCBIfam" id="TIGR00126">
    <property type="entry name" value="deoC"/>
    <property type="match status" value="1"/>
</dbReference>